<feature type="transmembrane region" description="Helical" evidence="1">
    <location>
        <begin position="68"/>
        <end position="87"/>
    </location>
</feature>
<dbReference type="AlphaFoldDB" id="A0AAE7BGP1"/>
<evidence type="ECO:0000313" key="2">
    <source>
        <dbReference type="EMBL" id="QKF78228.1"/>
    </source>
</evidence>
<dbReference type="EMBL" id="CP053835">
    <property type="protein sequence ID" value="QKF78228.1"/>
    <property type="molecule type" value="Genomic_DNA"/>
</dbReference>
<keyword evidence="1" id="KW-0812">Transmembrane</keyword>
<feature type="transmembrane region" description="Helical" evidence="1">
    <location>
        <begin position="20"/>
        <end position="37"/>
    </location>
</feature>
<keyword evidence="3" id="KW-1185">Reference proteome</keyword>
<reference evidence="2 3" key="1">
    <citation type="submission" date="2020-05" db="EMBL/GenBank/DDBJ databases">
        <title>Complete genome sequencing of Campylobacter and Arcobacter type strains.</title>
        <authorList>
            <person name="Miller W.G."/>
            <person name="Yee E."/>
        </authorList>
    </citation>
    <scope>NUCLEOTIDE SEQUENCE [LARGE SCALE GENOMIC DNA]</scope>
    <source>
        <strain evidence="2 3">LMG 25694</strain>
    </source>
</reference>
<dbReference type="KEGG" id="adz:ADFLV_2220"/>
<evidence type="ECO:0000313" key="3">
    <source>
        <dbReference type="Proteomes" id="UP000503313"/>
    </source>
</evidence>
<protein>
    <submittedName>
        <fullName evidence="2">Membrane protein</fullName>
    </submittedName>
</protein>
<proteinExistence type="predicted"/>
<feature type="transmembrane region" description="Helical" evidence="1">
    <location>
        <begin position="42"/>
        <end position="62"/>
    </location>
</feature>
<organism evidence="2 3">
    <name type="scientific">Arcobacter defluvii</name>
    <dbReference type="NCBI Taxonomy" id="873191"/>
    <lineage>
        <taxon>Bacteria</taxon>
        <taxon>Pseudomonadati</taxon>
        <taxon>Campylobacterota</taxon>
        <taxon>Epsilonproteobacteria</taxon>
        <taxon>Campylobacterales</taxon>
        <taxon>Arcobacteraceae</taxon>
        <taxon>Arcobacter</taxon>
    </lineage>
</organism>
<gene>
    <name evidence="2" type="ORF">ADFLV_2220</name>
</gene>
<keyword evidence="1" id="KW-1133">Transmembrane helix</keyword>
<evidence type="ECO:0000256" key="1">
    <source>
        <dbReference type="SAM" id="Phobius"/>
    </source>
</evidence>
<name>A0AAE7BGP1_9BACT</name>
<accession>A0AAE7BGP1</accession>
<dbReference type="RefSeq" id="WP_129011254.1">
    <property type="nucleotide sequence ID" value="NZ_CP053835.1"/>
</dbReference>
<sequence length="123" mass="14117">MKIEMTNPKTGEVKEIKVGWSWILFLFSSFFGLPLFLRRLYIWGGILLSLGIVYIIAPSMMYDEEESLGLIIVLNLVFLGLQIWLGIKGNEMTAKNYLELGWHFTNPNSDEVKFAKGKWGINI</sequence>
<keyword evidence="1" id="KW-0472">Membrane</keyword>
<dbReference type="Proteomes" id="UP000503313">
    <property type="component" value="Chromosome"/>
</dbReference>